<keyword evidence="3" id="KW-1185">Reference proteome</keyword>
<feature type="compositionally biased region" description="Pro residues" evidence="1">
    <location>
        <begin position="256"/>
        <end position="273"/>
    </location>
</feature>
<comment type="caution">
    <text evidence="2">The sequence shown here is derived from an EMBL/GenBank/DDBJ whole genome shotgun (WGS) entry which is preliminary data.</text>
</comment>
<feature type="region of interest" description="Disordered" evidence="1">
    <location>
        <begin position="316"/>
        <end position="457"/>
    </location>
</feature>
<evidence type="ECO:0000313" key="2">
    <source>
        <dbReference type="EMBL" id="EKF24793.1"/>
    </source>
</evidence>
<dbReference type="STRING" id="1122247.GCA_000379865_03045"/>
<feature type="compositionally biased region" description="Low complexity" evidence="1">
    <location>
        <begin position="433"/>
        <end position="444"/>
    </location>
</feature>
<name>K5B942_MYCHD</name>
<reference evidence="2 3" key="1">
    <citation type="journal article" date="2012" name="J. Bacteriol.">
        <title>Genome sequence of Mycobacterium hassiacum DSM 44199, a rare source of heat-stable mycobacterial proteins.</title>
        <authorList>
            <person name="Tiago I."/>
            <person name="Maranha A."/>
            <person name="Mendes V."/>
            <person name="Alarico S."/>
            <person name="Moynihan P.J."/>
            <person name="Clarke A.J."/>
            <person name="Macedo-Ribeiro S."/>
            <person name="Pereira P.J."/>
            <person name="Empadinhas N."/>
        </authorList>
    </citation>
    <scope>NUCLEOTIDE SEQUENCE [LARGE SCALE GENOMIC DNA]</scope>
    <source>
        <strain evidence="3">DSM 44199 / CIP 105218 / JCM 12690 / 3849</strain>
    </source>
</reference>
<dbReference type="AlphaFoldDB" id="K5B942"/>
<feature type="region of interest" description="Disordered" evidence="1">
    <location>
        <begin position="209"/>
        <end position="277"/>
    </location>
</feature>
<feature type="compositionally biased region" description="Acidic residues" evidence="1">
    <location>
        <begin position="320"/>
        <end position="331"/>
    </location>
</feature>
<feature type="compositionally biased region" description="Low complexity" evidence="1">
    <location>
        <begin position="227"/>
        <end position="238"/>
    </location>
</feature>
<proteinExistence type="predicted"/>
<organism evidence="2 3">
    <name type="scientific">Mycolicibacterium hassiacum (strain DSM 44199 / CIP 105218 / JCM 12690 / 3849)</name>
    <name type="common">Mycobacterium hassiacum</name>
    <dbReference type="NCBI Taxonomy" id="1122247"/>
    <lineage>
        <taxon>Bacteria</taxon>
        <taxon>Bacillati</taxon>
        <taxon>Actinomycetota</taxon>
        <taxon>Actinomycetes</taxon>
        <taxon>Mycobacteriales</taxon>
        <taxon>Mycobacteriaceae</taxon>
        <taxon>Mycolicibacterium</taxon>
    </lineage>
</organism>
<dbReference type="OrthoDB" id="4727254at2"/>
<sequence>MSGVFDVTARLAEGWPAVRTAQTYVDACAALGHPHATRRDRVSEWYRSEDGMDLAALEHDSAALARAAAAAAEALAVQDTALAALGAGWSGAGAQSAADLLRRHADACAATVAALHTAAEVLAALRTDLWQLVDRKVAATAGIDGGRGDWQAAAHTVLTGAGDRSVASEVVDGEVEPFVSEVVECDWMALMRRTLASIEEKFDAAIAALTDPGPGFPDERSSAAAGPEPATAHPAAVPAYPPAAPVAAGPAAEPEGPAPVPPPAAAAPMPAPSPAGWSGLPDIGTGLSGAGRQFIDLLAGLLGSATDAFGTSFDNGFDTADIDDPAEPDQDSGDRDSGAQDTGGEDADEDRVEETEDTDESQGGAVDETEGADAENEAADAENEADKDNTDGEAGGEPADGDGQTPADTGADPVAAAENDAAAPPVMPPPSAQTPAAPAESATPCEIAANELPQVGE</sequence>
<feature type="compositionally biased region" description="Acidic residues" evidence="1">
    <location>
        <begin position="367"/>
        <end position="383"/>
    </location>
</feature>
<evidence type="ECO:0000313" key="3">
    <source>
        <dbReference type="Proteomes" id="UP000006265"/>
    </source>
</evidence>
<evidence type="ECO:0000256" key="1">
    <source>
        <dbReference type="SAM" id="MobiDB-lite"/>
    </source>
</evidence>
<feature type="compositionally biased region" description="Low complexity" evidence="1">
    <location>
        <begin position="411"/>
        <end position="424"/>
    </location>
</feature>
<gene>
    <name evidence="2" type="ORF">C731_1165</name>
</gene>
<feature type="compositionally biased region" description="Low complexity" evidence="1">
    <location>
        <begin position="245"/>
        <end position="255"/>
    </location>
</feature>
<dbReference type="eggNOG" id="ENOG5031D8I">
    <property type="taxonomic scope" value="Bacteria"/>
</dbReference>
<feature type="compositionally biased region" description="Acidic residues" evidence="1">
    <location>
        <begin position="343"/>
        <end position="360"/>
    </location>
</feature>
<dbReference type="RefSeq" id="WP_005625539.1">
    <property type="nucleotide sequence ID" value="NZ_AMRA01000028.1"/>
</dbReference>
<protein>
    <submittedName>
        <fullName evidence="2">Uncharacterized protein</fullName>
    </submittedName>
</protein>
<dbReference type="EMBL" id="AMRA01000028">
    <property type="protein sequence ID" value="EKF24793.1"/>
    <property type="molecule type" value="Genomic_DNA"/>
</dbReference>
<accession>K5B942</accession>
<dbReference type="Proteomes" id="UP000006265">
    <property type="component" value="Unassembled WGS sequence"/>
</dbReference>
<dbReference type="PATRIC" id="fig|1122247.3.peg.1122"/>